<evidence type="ECO:0000256" key="2">
    <source>
        <dbReference type="ARBA" id="ARBA00022490"/>
    </source>
</evidence>
<dbReference type="GeneTree" id="ENSGT00730000111073"/>
<evidence type="ECO:0008006" key="6">
    <source>
        <dbReference type="Google" id="ProtNLM"/>
    </source>
</evidence>
<feature type="compositionally biased region" description="Polar residues" evidence="3">
    <location>
        <begin position="349"/>
        <end position="358"/>
    </location>
</feature>
<accession>A0A8C6VBR7</accession>
<feature type="compositionally biased region" description="Basic and acidic residues" evidence="3">
    <location>
        <begin position="558"/>
        <end position="581"/>
    </location>
</feature>
<keyword evidence="2" id="KW-0963">Cytoplasm</keyword>
<reference evidence="4" key="1">
    <citation type="submission" date="2025-08" db="UniProtKB">
        <authorList>
            <consortium name="Ensembl"/>
        </authorList>
    </citation>
    <scope>IDENTIFICATION</scope>
</reference>
<dbReference type="Proteomes" id="UP000694559">
    <property type="component" value="Unplaced"/>
</dbReference>
<dbReference type="GO" id="GO:0032133">
    <property type="term" value="C:chromosome passenger complex"/>
    <property type="evidence" value="ECO:0007669"/>
    <property type="project" value="TreeGrafter"/>
</dbReference>
<dbReference type="Gene3D" id="1.20.5.3600">
    <property type="match status" value="1"/>
</dbReference>
<keyword evidence="5" id="KW-1185">Reference proteome</keyword>
<feature type="compositionally biased region" description="Polar residues" evidence="3">
    <location>
        <begin position="259"/>
        <end position="269"/>
    </location>
</feature>
<dbReference type="GO" id="GO:0000281">
    <property type="term" value="P:mitotic cytokinesis"/>
    <property type="evidence" value="ECO:0007669"/>
    <property type="project" value="TreeGrafter"/>
</dbReference>
<feature type="compositionally biased region" description="Polar residues" evidence="3">
    <location>
        <begin position="69"/>
        <end position="78"/>
    </location>
</feature>
<dbReference type="GO" id="GO:0005634">
    <property type="term" value="C:nucleus"/>
    <property type="evidence" value="ECO:0007669"/>
    <property type="project" value="TreeGrafter"/>
</dbReference>
<feature type="compositionally biased region" description="Polar residues" evidence="3">
    <location>
        <begin position="366"/>
        <end position="375"/>
    </location>
</feature>
<feature type="region of interest" description="Disordered" evidence="3">
    <location>
        <begin position="46"/>
        <end position="94"/>
    </location>
</feature>
<feature type="compositionally biased region" description="Basic and acidic residues" evidence="3">
    <location>
        <begin position="589"/>
        <end position="606"/>
    </location>
</feature>
<feature type="region of interest" description="Disordered" evidence="3">
    <location>
        <begin position="237"/>
        <end position="447"/>
    </location>
</feature>
<dbReference type="GO" id="GO:0030496">
    <property type="term" value="C:midbody"/>
    <property type="evidence" value="ECO:0007669"/>
    <property type="project" value="TreeGrafter"/>
</dbReference>
<feature type="compositionally biased region" description="Acidic residues" evidence="3">
    <location>
        <begin position="392"/>
        <end position="401"/>
    </location>
</feature>
<evidence type="ECO:0000313" key="4">
    <source>
        <dbReference type="Ensembl" id="ENSNNAP00000001814.1"/>
    </source>
</evidence>
<sequence length="747" mass="87177">MLNPTALEEEANKKLTEFIQNVHNRDNVWMDEILEEAIKMFKSSFDGEPELMPKTPSQKNRSRKKCISSIKNDQLATRRSSKRNSARIRASKRISQTVQRKKELEIQKAELENTSPCVRVTRAQAARSLRSVSVAAVKNPVIDLAKGRIPLVEISANERRSAEGQIEKTPPQIAKVAVSHTLSPSPVKKRSKPLSEISVVIIEDTPEEKLKKEVERTACKLKITNVSLSKTIENEEPCAEKLRPQQQEDKPLSEPKATLNLNECPQTPTVSKESRRSVRRSLMGRASTSSRASLANRYSLSTKREQTVLRRSRRNVSKQESIQQSPVHMHVNTEAIITEKFPDKESTESRATLDSISHPQKIGGNLNKSIPSNKTALLETPQSEEKQHKEDREEDSSEMSDELQKLPLSARRKPSYKRAINDRDNGQPSEDEISPPRKKALSPQCPASKVVRPFRTFLHTVQKNQMLMTPVSVHRNSTIKSFLRQNTPLRFTPKEKERQRLENLRKKEEVEQQRKRKMEEDKKRRLEEMKRKREQRLQKVLQARERVEQLEEEKKRRLEQKLAHHEEKNEKVREEKMAEGKIKKRAAAKKLEELEARRKQEEDARKQRALQLEEEERRHKELMQRKREEEQQRARKIAEQHQAELEREKEPSAKRELEKKQEQEKIQAQRKHEQQEKEKAVRLQREVLQAAKEKERLRKEMEEKEQKLQEQRKQEEELLKTTSEAQAKVANKQLNVTMSIEVTSELL</sequence>
<feature type="region of interest" description="Disordered" evidence="3">
    <location>
        <begin position="558"/>
        <end position="681"/>
    </location>
</feature>
<proteinExistence type="predicted"/>
<dbReference type="PANTHER" id="PTHR13142:SF1">
    <property type="entry name" value="INNER CENTROMERE PROTEIN"/>
    <property type="match status" value="1"/>
</dbReference>
<dbReference type="Ensembl" id="ENSNNAT00000001908.1">
    <property type="protein sequence ID" value="ENSNNAP00000001814.1"/>
    <property type="gene ID" value="ENSNNAG00000001273.1"/>
</dbReference>
<protein>
    <recommendedName>
        <fullName evidence="6">Inner centromere protein</fullName>
    </recommendedName>
</protein>
<dbReference type="GO" id="GO:0000776">
    <property type="term" value="C:kinetochore"/>
    <property type="evidence" value="ECO:0007669"/>
    <property type="project" value="TreeGrafter"/>
</dbReference>
<evidence type="ECO:0000256" key="1">
    <source>
        <dbReference type="ARBA" id="ARBA00004496"/>
    </source>
</evidence>
<feature type="compositionally biased region" description="Basic and acidic residues" evidence="3">
    <location>
        <begin position="238"/>
        <end position="253"/>
    </location>
</feature>
<dbReference type="GO" id="GO:0005737">
    <property type="term" value="C:cytoplasm"/>
    <property type="evidence" value="ECO:0007669"/>
    <property type="project" value="UniProtKB-SubCell"/>
</dbReference>
<feature type="compositionally biased region" description="Basic and acidic residues" evidence="3">
    <location>
        <begin position="615"/>
        <end position="681"/>
    </location>
</feature>
<feature type="region of interest" description="Disordered" evidence="3">
    <location>
        <begin position="505"/>
        <end position="535"/>
    </location>
</feature>
<name>A0A8C6VBR7_NAJNA</name>
<comment type="subcellular location">
    <subcellularLocation>
        <location evidence="1">Cytoplasm</location>
    </subcellularLocation>
</comment>
<dbReference type="GO" id="GO:0051257">
    <property type="term" value="P:meiotic spindle midzone assembly"/>
    <property type="evidence" value="ECO:0007669"/>
    <property type="project" value="TreeGrafter"/>
</dbReference>
<dbReference type="AlphaFoldDB" id="A0A8C6VBR7"/>
<organism evidence="4 5">
    <name type="scientific">Naja naja</name>
    <name type="common">Indian cobra</name>
    <dbReference type="NCBI Taxonomy" id="35670"/>
    <lineage>
        <taxon>Eukaryota</taxon>
        <taxon>Metazoa</taxon>
        <taxon>Chordata</taxon>
        <taxon>Craniata</taxon>
        <taxon>Vertebrata</taxon>
        <taxon>Euteleostomi</taxon>
        <taxon>Lepidosauria</taxon>
        <taxon>Squamata</taxon>
        <taxon>Bifurcata</taxon>
        <taxon>Unidentata</taxon>
        <taxon>Episquamata</taxon>
        <taxon>Toxicofera</taxon>
        <taxon>Serpentes</taxon>
        <taxon>Colubroidea</taxon>
        <taxon>Elapidae</taxon>
        <taxon>Elapinae</taxon>
        <taxon>Naja</taxon>
    </lineage>
</organism>
<dbReference type="PANTHER" id="PTHR13142">
    <property type="entry name" value="INNER CENTROMERE PROTEIN"/>
    <property type="match status" value="1"/>
</dbReference>
<dbReference type="GO" id="GO:1990385">
    <property type="term" value="C:meiotic spindle midzone"/>
    <property type="evidence" value="ECO:0007669"/>
    <property type="project" value="TreeGrafter"/>
</dbReference>
<feature type="region of interest" description="Disordered" evidence="3">
    <location>
        <begin position="695"/>
        <end position="716"/>
    </location>
</feature>
<evidence type="ECO:0000256" key="3">
    <source>
        <dbReference type="SAM" id="MobiDB-lite"/>
    </source>
</evidence>
<evidence type="ECO:0000313" key="5">
    <source>
        <dbReference type="Proteomes" id="UP000694559"/>
    </source>
</evidence>
<dbReference type="GO" id="GO:0051310">
    <property type="term" value="P:metaphase chromosome alignment"/>
    <property type="evidence" value="ECO:0007669"/>
    <property type="project" value="TreeGrafter"/>
</dbReference>
<reference evidence="4" key="2">
    <citation type="submission" date="2025-09" db="UniProtKB">
        <authorList>
            <consortium name="Ensembl"/>
        </authorList>
    </citation>
    <scope>IDENTIFICATION</scope>
</reference>
<feature type="compositionally biased region" description="Basic residues" evidence="3">
    <location>
        <begin position="79"/>
        <end position="92"/>
    </location>
</feature>
<feature type="compositionally biased region" description="Polar residues" evidence="3">
    <location>
        <begin position="286"/>
        <end position="301"/>
    </location>
</feature>